<sequence length="164" mass="18814">MARLKVVLDTSILISALKTKDPSRSPAIRILELLKESTLQNYGSKETLQEMKETLAVIGLLIGKPEKARAIYNLVQNHTKKVSPRVKFEGDPRIVNAVGHLDDVKFLNVVYASKARYLISMNTAHLVKLRNEKTLRFQLKRHWFYILTAGEFLKHIREKYGAEK</sequence>
<dbReference type="InterPro" id="IPR002850">
    <property type="entry name" value="PIN_toxin-like"/>
</dbReference>
<dbReference type="PANTHER" id="PTHR34610">
    <property type="entry name" value="SSL7007 PROTEIN"/>
    <property type="match status" value="1"/>
</dbReference>
<dbReference type="RefSeq" id="WP_042693026.1">
    <property type="nucleotide sequence ID" value="NZ_CP007264.1"/>
</dbReference>
<reference evidence="2 3" key="1">
    <citation type="submission" date="2014-02" db="EMBL/GenBank/DDBJ databases">
        <title>Genome Sequence of an Hyperthermophilic Archaeon, Thermococcus nautili 30-1, producing viral vesicles.</title>
        <authorList>
            <person name="Oberto J."/>
            <person name="Gaudin M."/>
            <person name="Cossu M."/>
            <person name="Gorlas A."/>
            <person name="Slesarev A."/>
            <person name="Marguet E."/>
            <person name="Forterre P."/>
        </authorList>
    </citation>
    <scope>NUCLEOTIDE SEQUENCE [LARGE SCALE GENOMIC DNA]</scope>
    <source>
        <strain evidence="2 3">30-1</strain>
    </source>
</reference>
<evidence type="ECO:0000313" key="2">
    <source>
        <dbReference type="EMBL" id="AHL23857.1"/>
    </source>
</evidence>
<accession>W8NXD6</accession>
<organism evidence="2 3">
    <name type="scientific">Thermococcus nautili</name>
    <dbReference type="NCBI Taxonomy" id="195522"/>
    <lineage>
        <taxon>Archaea</taxon>
        <taxon>Methanobacteriati</taxon>
        <taxon>Methanobacteriota</taxon>
        <taxon>Thermococci</taxon>
        <taxon>Thermococcales</taxon>
        <taxon>Thermococcaceae</taxon>
        <taxon>Thermococcus</taxon>
    </lineage>
</organism>
<protein>
    <submittedName>
        <fullName evidence="2">Putative nucleic acid-binding protein, contains PIN domain</fullName>
    </submittedName>
</protein>
<dbReference type="GeneID" id="24958557"/>
<dbReference type="NCBIfam" id="TIGR00305">
    <property type="entry name" value="putative toxin-antitoxin system toxin component, PIN family"/>
    <property type="match status" value="1"/>
</dbReference>
<dbReference type="AlphaFoldDB" id="W8NXD6"/>
<dbReference type="HOGENOM" id="CLU_116617_1_0_2"/>
<keyword evidence="3" id="KW-1185">Reference proteome</keyword>
<feature type="domain" description="PIN" evidence="1">
    <location>
        <begin position="5"/>
        <end position="124"/>
    </location>
</feature>
<dbReference type="Pfam" id="PF13470">
    <property type="entry name" value="PIN_3"/>
    <property type="match status" value="1"/>
</dbReference>
<dbReference type="eggNOG" id="arCOG02120">
    <property type="taxonomic scope" value="Archaea"/>
</dbReference>
<dbReference type="InterPro" id="IPR002716">
    <property type="entry name" value="PIN_dom"/>
</dbReference>
<dbReference type="OrthoDB" id="96391at2157"/>
<evidence type="ECO:0000259" key="1">
    <source>
        <dbReference type="Pfam" id="PF13470"/>
    </source>
</evidence>
<dbReference type="EMBL" id="CP007264">
    <property type="protein sequence ID" value="AHL23857.1"/>
    <property type="molecule type" value="Genomic_DNA"/>
</dbReference>
<evidence type="ECO:0000313" key="3">
    <source>
        <dbReference type="Proteomes" id="UP000019434"/>
    </source>
</evidence>
<proteinExistence type="predicted"/>
<dbReference type="Proteomes" id="UP000019434">
    <property type="component" value="Chromosome"/>
</dbReference>
<name>W8NXD6_9EURY</name>
<gene>
    <name evidence="2" type="ORF">BD01_2269</name>
</gene>
<dbReference type="KEGG" id="tnu:BD01_2269"/>
<dbReference type="PANTHER" id="PTHR34610:SF3">
    <property type="entry name" value="SSL7007 PROTEIN"/>
    <property type="match status" value="1"/>
</dbReference>